<dbReference type="Gene3D" id="1.25.40.10">
    <property type="entry name" value="Tetratricopeptide repeat domain"/>
    <property type="match status" value="2"/>
</dbReference>
<dbReference type="PROSITE" id="PS51354">
    <property type="entry name" value="GLUTAREDOXIN_2"/>
    <property type="match status" value="1"/>
</dbReference>
<evidence type="ECO:0000256" key="5">
    <source>
        <dbReference type="ARBA" id="ARBA00023284"/>
    </source>
</evidence>
<evidence type="ECO:0000259" key="6">
    <source>
        <dbReference type="PROSITE" id="PS51352"/>
    </source>
</evidence>
<evidence type="ECO:0000256" key="2">
    <source>
        <dbReference type="ARBA" id="ARBA00022448"/>
    </source>
</evidence>
<dbReference type="GO" id="GO:0005737">
    <property type="term" value="C:cytoplasm"/>
    <property type="evidence" value="ECO:0007669"/>
    <property type="project" value="TreeGrafter"/>
</dbReference>
<dbReference type="PRINTS" id="PR00421">
    <property type="entry name" value="THIOREDOXIN"/>
</dbReference>
<dbReference type="Pfam" id="PF14561">
    <property type="entry name" value="TPR_20"/>
    <property type="match status" value="1"/>
</dbReference>
<dbReference type="InterPro" id="IPR017937">
    <property type="entry name" value="Thioredoxin_CS"/>
</dbReference>
<comment type="caution">
    <text evidence="7">The sequence shown here is derived from an EMBL/GenBank/DDBJ whole genome shotgun (WGS) entry which is preliminary data.</text>
</comment>
<dbReference type="SUPFAM" id="SSF48452">
    <property type="entry name" value="TPR-like"/>
    <property type="match status" value="1"/>
</dbReference>
<evidence type="ECO:0000313" key="7">
    <source>
        <dbReference type="EMBL" id="GEP30302.1"/>
    </source>
</evidence>
<evidence type="ECO:0000256" key="3">
    <source>
        <dbReference type="ARBA" id="ARBA00022982"/>
    </source>
</evidence>
<proteinExistence type="inferred from homology"/>
<keyword evidence="3" id="KW-0249">Electron transport</keyword>
<dbReference type="InterPro" id="IPR011990">
    <property type="entry name" value="TPR-like_helical_dom_sf"/>
</dbReference>
<dbReference type="Gene3D" id="3.40.30.10">
    <property type="entry name" value="Glutaredoxin"/>
    <property type="match status" value="1"/>
</dbReference>
<organism evidence="7 8">
    <name type="scientific">Sulfuriferula plumbiphila</name>
    <dbReference type="NCBI Taxonomy" id="171865"/>
    <lineage>
        <taxon>Bacteria</taxon>
        <taxon>Pseudomonadati</taxon>
        <taxon>Pseudomonadota</taxon>
        <taxon>Betaproteobacteria</taxon>
        <taxon>Nitrosomonadales</taxon>
        <taxon>Sulfuricellaceae</taxon>
        <taxon>Sulfuriferula</taxon>
    </lineage>
</organism>
<dbReference type="InterPro" id="IPR013766">
    <property type="entry name" value="Thioredoxin_domain"/>
</dbReference>
<dbReference type="Pfam" id="PF00085">
    <property type="entry name" value="Thioredoxin"/>
    <property type="match status" value="1"/>
</dbReference>
<dbReference type="PROSITE" id="PS51352">
    <property type="entry name" value="THIOREDOXIN_2"/>
    <property type="match status" value="1"/>
</dbReference>
<dbReference type="SUPFAM" id="SSF52833">
    <property type="entry name" value="Thioredoxin-like"/>
    <property type="match status" value="1"/>
</dbReference>
<dbReference type="InterPro" id="IPR036249">
    <property type="entry name" value="Thioredoxin-like_sf"/>
</dbReference>
<keyword evidence="4" id="KW-1015">Disulfide bond</keyword>
<dbReference type="PANTHER" id="PTHR45663">
    <property type="entry name" value="GEO12009P1"/>
    <property type="match status" value="1"/>
</dbReference>
<dbReference type="GO" id="GO:0006950">
    <property type="term" value="P:response to stress"/>
    <property type="evidence" value="ECO:0007669"/>
    <property type="project" value="UniProtKB-ARBA"/>
</dbReference>
<name>A0A512L771_9PROT</name>
<dbReference type="AlphaFoldDB" id="A0A512L771"/>
<keyword evidence="8" id="KW-1185">Reference proteome</keyword>
<dbReference type="Pfam" id="PF14559">
    <property type="entry name" value="TPR_19"/>
    <property type="match status" value="1"/>
</dbReference>
<comment type="similarity">
    <text evidence="1">Belongs to the thioredoxin family.</text>
</comment>
<keyword evidence="2" id="KW-0813">Transport</keyword>
<dbReference type="FunFam" id="3.40.30.10:FF:000001">
    <property type="entry name" value="Thioredoxin"/>
    <property type="match status" value="1"/>
</dbReference>
<protein>
    <submittedName>
        <fullName evidence="7">Co-chaperone YbbN</fullName>
    </submittedName>
</protein>
<evidence type="ECO:0000313" key="8">
    <source>
        <dbReference type="Proteomes" id="UP000321337"/>
    </source>
</evidence>
<feature type="domain" description="Thioredoxin" evidence="6">
    <location>
        <begin position="4"/>
        <end position="111"/>
    </location>
</feature>
<gene>
    <name evidence="7" type="ORF">TPL01_14400</name>
</gene>
<dbReference type="CDD" id="cd02947">
    <property type="entry name" value="TRX_family"/>
    <property type="match status" value="1"/>
</dbReference>
<evidence type="ECO:0000256" key="4">
    <source>
        <dbReference type="ARBA" id="ARBA00023157"/>
    </source>
</evidence>
<dbReference type="GO" id="GO:0015035">
    <property type="term" value="F:protein-disulfide reductase activity"/>
    <property type="evidence" value="ECO:0007669"/>
    <property type="project" value="UniProtKB-ARBA"/>
</dbReference>
<dbReference type="EMBL" id="BKAD01000013">
    <property type="protein sequence ID" value="GEP30302.1"/>
    <property type="molecule type" value="Genomic_DNA"/>
</dbReference>
<reference evidence="7 8" key="1">
    <citation type="submission" date="2019-07" db="EMBL/GenBank/DDBJ databases">
        <title>Whole genome shotgun sequence of Thiobacillus plumbophilus NBRC 107929.</title>
        <authorList>
            <person name="Hosoyama A."/>
            <person name="Uohara A."/>
            <person name="Ohji S."/>
            <person name="Ichikawa N."/>
        </authorList>
    </citation>
    <scope>NUCLEOTIDE SEQUENCE [LARGE SCALE GENOMIC DNA]</scope>
    <source>
        <strain evidence="7 8">NBRC 107929</strain>
    </source>
</reference>
<dbReference type="PROSITE" id="PS00194">
    <property type="entry name" value="THIOREDOXIN_1"/>
    <property type="match status" value="1"/>
</dbReference>
<keyword evidence="5" id="KW-0676">Redox-active center</keyword>
<dbReference type="PANTHER" id="PTHR45663:SF11">
    <property type="entry name" value="GEO12009P1"/>
    <property type="match status" value="1"/>
</dbReference>
<sequence>MADYSLDVGAHDFQEVVIEGSKQVPVIVDFWAEWCGPCRALKPVLEKLAAAYQGRFILAKVNSDENQELATRYGVRGIPNVKAFVGGEMVDEFSGAIPEPAAREFIERLLPSPADDARLAAMRVFADGDAARALQMLAEASKLDPQNERVRLDAAEVMLALNELDEVGRLLESLSAQTAGEARAMQLMARLQFARQAENGDDEASLVAAITASPKDQAARLKLANLLVAQQRYPEAMDELLEMMQRDKTWQDGIARKTMLNIFNLLGGSGELVTAYRRKMATALN</sequence>
<dbReference type="OrthoDB" id="9790390at2"/>
<dbReference type="RefSeq" id="WP_147072244.1">
    <property type="nucleotide sequence ID" value="NZ_AP021884.1"/>
</dbReference>
<evidence type="ECO:0000256" key="1">
    <source>
        <dbReference type="ARBA" id="ARBA00008987"/>
    </source>
</evidence>
<dbReference type="Proteomes" id="UP000321337">
    <property type="component" value="Unassembled WGS sequence"/>
</dbReference>
<accession>A0A512L771</accession>